<evidence type="ECO:0000313" key="9">
    <source>
        <dbReference type="Proteomes" id="UP000036958"/>
    </source>
</evidence>
<dbReference type="InterPro" id="IPR020471">
    <property type="entry name" value="AKR"/>
</dbReference>
<dbReference type="PRINTS" id="PR00069">
    <property type="entry name" value="ALDKETRDTASE"/>
</dbReference>
<feature type="domain" description="NADP-dependent oxidoreductase" evidence="7">
    <location>
        <begin position="33"/>
        <end position="281"/>
    </location>
</feature>
<dbReference type="SUPFAM" id="SSF51430">
    <property type="entry name" value="NAD(P)-linked oxidoreductase"/>
    <property type="match status" value="1"/>
</dbReference>
<dbReference type="PROSITE" id="PS00798">
    <property type="entry name" value="ALDOKETO_REDUCTASE_1"/>
    <property type="match status" value="1"/>
</dbReference>
<dbReference type="Gene3D" id="3.20.20.100">
    <property type="entry name" value="NADP-dependent oxidoreductase domain"/>
    <property type="match status" value="1"/>
</dbReference>
<dbReference type="EMBL" id="LGIA01000220">
    <property type="protein sequence ID" value="KOH42620.1"/>
    <property type="molecule type" value="Genomic_DNA"/>
</dbReference>
<dbReference type="Proteomes" id="UP000036958">
    <property type="component" value="Unassembled WGS sequence"/>
</dbReference>
<proteinExistence type="inferred from homology"/>
<dbReference type="STRING" id="1409788.NC99_45750"/>
<gene>
    <name evidence="8" type="ORF">NC99_45750</name>
</gene>
<evidence type="ECO:0000256" key="4">
    <source>
        <dbReference type="PIRSR" id="PIRSR000097-1"/>
    </source>
</evidence>
<dbReference type="AlphaFoldDB" id="A0A0L8V294"/>
<keyword evidence="2" id="KW-0521">NADP</keyword>
<dbReference type="GO" id="GO:0016616">
    <property type="term" value="F:oxidoreductase activity, acting on the CH-OH group of donors, NAD or NADP as acceptor"/>
    <property type="evidence" value="ECO:0007669"/>
    <property type="project" value="UniProtKB-ARBA"/>
</dbReference>
<dbReference type="InterPro" id="IPR023210">
    <property type="entry name" value="NADP_OxRdtase_dom"/>
</dbReference>
<feature type="binding site" evidence="5">
    <location>
        <position position="124"/>
    </location>
    <ligand>
        <name>substrate</name>
    </ligand>
</feature>
<dbReference type="PROSITE" id="PS00063">
    <property type="entry name" value="ALDOKETO_REDUCTASE_3"/>
    <property type="match status" value="1"/>
</dbReference>
<comment type="caution">
    <text evidence="8">The sequence shown here is derived from an EMBL/GenBank/DDBJ whole genome shotgun (WGS) entry which is preliminary data.</text>
</comment>
<dbReference type="PIRSF" id="PIRSF000097">
    <property type="entry name" value="AKR"/>
    <property type="match status" value="1"/>
</dbReference>
<feature type="active site" description="Proton donor" evidence="4">
    <location>
        <position position="66"/>
    </location>
</feature>
<dbReference type="PROSITE" id="PS00062">
    <property type="entry name" value="ALDOKETO_REDUCTASE_2"/>
    <property type="match status" value="1"/>
</dbReference>
<feature type="site" description="Lowers pKa of active site Tyr" evidence="6">
    <location>
        <position position="91"/>
    </location>
</feature>
<evidence type="ECO:0000256" key="1">
    <source>
        <dbReference type="ARBA" id="ARBA00007905"/>
    </source>
</evidence>
<evidence type="ECO:0000256" key="6">
    <source>
        <dbReference type="PIRSR" id="PIRSR000097-3"/>
    </source>
</evidence>
<accession>A0A0L8V294</accession>
<dbReference type="InterPro" id="IPR018170">
    <property type="entry name" value="Aldo/ket_reductase_CS"/>
</dbReference>
<evidence type="ECO:0000313" key="8">
    <source>
        <dbReference type="EMBL" id="KOH42620.1"/>
    </source>
</evidence>
<dbReference type="CDD" id="cd19071">
    <property type="entry name" value="AKR_AKR1-5-like"/>
    <property type="match status" value="1"/>
</dbReference>
<name>A0A0L8V294_9BACT</name>
<evidence type="ECO:0000256" key="2">
    <source>
        <dbReference type="ARBA" id="ARBA00022857"/>
    </source>
</evidence>
<dbReference type="PATRIC" id="fig|1409788.3.peg.4681"/>
<protein>
    <recommendedName>
        <fullName evidence="7">NADP-dependent oxidoreductase domain-containing protein</fullName>
    </recommendedName>
</protein>
<dbReference type="PANTHER" id="PTHR43827:SF3">
    <property type="entry name" value="NADP-DEPENDENT OXIDOREDUCTASE DOMAIN-CONTAINING PROTEIN"/>
    <property type="match status" value="1"/>
</dbReference>
<dbReference type="InterPro" id="IPR036812">
    <property type="entry name" value="NAD(P)_OxRdtase_dom_sf"/>
</dbReference>
<evidence type="ECO:0000256" key="5">
    <source>
        <dbReference type="PIRSR" id="PIRSR000097-2"/>
    </source>
</evidence>
<keyword evidence="9" id="KW-1185">Reference proteome</keyword>
<reference evidence="9" key="1">
    <citation type="submission" date="2015-07" db="EMBL/GenBank/DDBJ databases">
        <title>Genome sequencing of Sunxiuqinia dokdonensis strain SK.</title>
        <authorList>
            <person name="Ahn S."/>
            <person name="Kim B.-C."/>
        </authorList>
    </citation>
    <scope>NUCLEOTIDE SEQUENCE [LARGE SCALE GENOMIC DNA]</scope>
    <source>
        <strain evidence="9">SK</strain>
    </source>
</reference>
<comment type="similarity">
    <text evidence="1">Belongs to the aldo/keto reductase family.</text>
</comment>
<evidence type="ECO:0000256" key="3">
    <source>
        <dbReference type="ARBA" id="ARBA00023002"/>
    </source>
</evidence>
<organism evidence="8 9">
    <name type="scientific">Sunxiuqinia dokdonensis</name>
    <dbReference type="NCBI Taxonomy" id="1409788"/>
    <lineage>
        <taxon>Bacteria</taxon>
        <taxon>Pseudomonadati</taxon>
        <taxon>Bacteroidota</taxon>
        <taxon>Bacteroidia</taxon>
        <taxon>Marinilabiliales</taxon>
        <taxon>Prolixibacteraceae</taxon>
        <taxon>Sunxiuqinia</taxon>
    </lineage>
</organism>
<dbReference type="Pfam" id="PF00248">
    <property type="entry name" value="Aldo_ket_red"/>
    <property type="match status" value="1"/>
</dbReference>
<keyword evidence="3" id="KW-0560">Oxidoreductase</keyword>
<evidence type="ECO:0000259" key="7">
    <source>
        <dbReference type="Pfam" id="PF00248"/>
    </source>
</evidence>
<dbReference type="FunFam" id="3.20.20.100:FF:000015">
    <property type="entry name" value="Oxidoreductase, aldo/keto reductase family"/>
    <property type="match status" value="1"/>
</dbReference>
<dbReference type="PANTHER" id="PTHR43827">
    <property type="entry name" value="2,5-DIKETO-D-GLUCONIC ACID REDUCTASE"/>
    <property type="match status" value="1"/>
</dbReference>
<sequence length="298" mass="33765">MLFLGTIQVCLAGLYFFMMREIILNDNQKVPIIGFGTYKANEQEGIQAIIDALACGYRLIDTAAAYDNEKAVGKGIKASGIPREQIVVTTKVWREVLGYKQTKVAFEKSLARLGLDYIDLYLIHWPANARNYKNWQQTNADTWRAMEELQAEGKIRSIGVSNFWQEHLEALSLTANVVPAVNQIEFHPGYWQPELIGFCRQQGIAVESWSPLARGGVFGNETLESIANRHGQSVAQVCLRWVIQHDVIVIPKSTSPKRMEENISLFDFELSDEEMKQIDELPEMGFSGELPNIWPDRV</sequence>